<dbReference type="Gene3D" id="2.60.40.10">
    <property type="entry name" value="Immunoglobulins"/>
    <property type="match status" value="1"/>
</dbReference>
<accession>A0A8E1QWT4</accession>
<feature type="domain" description="Fibronectin type-III" evidence="1">
    <location>
        <begin position="261"/>
        <end position="349"/>
    </location>
</feature>
<dbReference type="EMBL" id="LFQU01000017">
    <property type="protein sequence ID" value="KOO68176.1"/>
    <property type="molecule type" value="Genomic_DNA"/>
</dbReference>
<dbReference type="SUPFAM" id="SSF49452">
    <property type="entry name" value="Starch-binding domain-like"/>
    <property type="match status" value="1"/>
</dbReference>
<dbReference type="InterPro" id="IPR013783">
    <property type="entry name" value="Ig-like_fold"/>
</dbReference>
<dbReference type="Gene3D" id="2.60.40.1120">
    <property type="entry name" value="Carboxypeptidase-like, regulatory domain"/>
    <property type="match status" value="2"/>
</dbReference>
<feature type="domain" description="Fibronectin type-III" evidence="1">
    <location>
        <begin position="782"/>
        <end position="872"/>
    </location>
</feature>
<dbReference type="InterPro" id="IPR003961">
    <property type="entry name" value="FN3_dom"/>
</dbReference>
<feature type="domain" description="Fibronectin type-III" evidence="1">
    <location>
        <begin position="363"/>
        <end position="451"/>
    </location>
</feature>
<comment type="caution">
    <text evidence="2">The sequence shown here is derived from an EMBL/GenBank/DDBJ whole genome shotgun (WGS) entry which is preliminary data.</text>
</comment>
<evidence type="ECO:0000259" key="1">
    <source>
        <dbReference type="SMART" id="SM00060"/>
    </source>
</evidence>
<dbReference type="Gene3D" id="2.60.120.200">
    <property type="match status" value="2"/>
</dbReference>
<dbReference type="SUPFAM" id="SSF49265">
    <property type="entry name" value="Fibronectin type III"/>
    <property type="match status" value="1"/>
</dbReference>
<dbReference type="SMART" id="SM00060">
    <property type="entry name" value="FN3"/>
    <property type="match status" value="3"/>
</dbReference>
<dbReference type="InterPro" id="IPR013784">
    <property type="entry name" value="Carb-bd-like_fold"/>
</dbReference>
<dbReference type="InterPro" id="IPR036116">
    <property type="entry name" value="FN3_sf"/>
</dbReference>
<gene>
    <name evidence="2" type="ORF">ACU52_09300</name>
</gene>
<dbReference type="Proteomes" id="UP000036951">
    <property type="component" value="Unassembled WGS sequence"/>
</dbReference>
<sequence length="1547" mass="170475">MSDREDYGKGIYTFEIGDTIKNVSLFQAMTYNKVCGGQIVDDTYYYFEYEQTYSGIKVHGLWAFDMESKTQRQIADYGGVDNGQAVSNFSYDYQSGTMYGLNSFNGGDGLVKVDLETGAITNVGTFTYDVINSAAQASDMEEHMHVMAATYDGEMYGVSYWGSLYKINQHTCECQYIGTLDYNPGGAFMYTSDCLFYDNDSGKLYLRFSTYNWSTSSWVYDAVMIDTKTAHVTPFAKFQDSAQAALQGISVPFTVAEASAPAKVQNLSITRGQNGALTATLEWDNPSKTYGRGGTLEELSYVLVLRDGVKVDSIVNPTIGGHQTWTDNNITERGYYTYRIVPGNSIGRGDRASVGSYVGKGDPLGVTDIKLIADGNNGQLSWTAPTEGKLSSYIDVNTLNYDVIRFKDSSLEGEKVATAIKETSFTDETLTEMGRYTYAIVPHTDNATGDSVRSETVILGPAYTSPITFEFNNLDEFKLWTTIDANGNYETWAWSDGMFGTLKGATCSYNYDEVVAADWLISPRIKFEAGKRYKVTFDALPGSNKVMETLAVSFGQGTDIASQDSINQFEIVSDQVVSLRANLPEIKATGEYNIGFLYRTYYANYKLSVGNIQVSEDHEGYVEGIITCDGKPVAGATVITNGGEFKSVTDNEGKYRLEYLPEGNYDIDVQALGYENASASASVTEHNVTQCDIEMTARPTYKISGIVVDVAGEPVAGAKVVLSGYDNKETETATDGTFSFADVFKDDNYAVSITKNKLLEGTKNFGVESDTDLGTITLLDNQKPAGKVTVIEDGTSANVTWNAPANDAVLQRIDDGTLTTSVGIGTATENSMFGVVKREPSSIHGVEFFVNSASSMYSVRLSIFDLDENGEPTDKLLYQNTYVQATDGQWNSYTLPAPVDAPNGYYLAISNSNYVGMTVGIDGAGDKEKYPFVEGVNCFTADYTTGEYLYLEGQADERFHNNFLIRPIAAPFTVPEDSTEFKSAANNTKRFVYRNSADNNATYVELESRDCDVQPNLDESPMMKTPQSRIRYNVYRMKSSDIANEANWKLLSENQQARSYEDKDWQSMEQGVYAYAVKAVYTGGDLATASVSDTIGNKMNTDITFRITTDTPENEAYGAHVVISDGIHLYTGTADDAGVVVIENVWKSVYDMSIVLDGFNTHTDKINVSTDDSYEFAYNITENRVKPYNLIIEEGANGNERIFMWNYPNVFFDDFESHEDFAINSPGAIGWQYIDGDGCETGGLMGYEWPGIFEPMAYMVFNQSATTPSSTDISYLAPYNGSKCQTAWASYGNSNDDWMITPKLYFKEDFKFTFYATSAEYSYLESFEVLYSTTDMQPESFVKVQDATEAQSYWMQYSYDIPKEAKYVAIRCISDQKRVFRIDDVRYGLADALAAPAYISRNTGYKSPSLRSPSLDGLYEVYLDGNKVAQQDATTYTFTNLSAGNHTAGVIASYTSGKTEMSTIDFSVDASGIVSVENGGFNISADGRSITVNGEYDYIEVFSTGGMAVAATEVAPGSYSLGNVPAGVYIVKVYIDGNVNTMKFVVK</sequence>
<keyword evidence="3" id="KW-1185">Reference proteome</keyword>
<name>A0A8E1QWT4_9BACT</name>
<dbReference type="SUPFAM" id="SSF69304">
    <property type="entry name" value="Tricorn protease N-terminal domain"/>
    <property type="match status" value="1"/>
</dbReference>
<protein>
    <recommendedName>
        <fullName evidence="1">Fibronectin type-III domain-containing protein</fullName>
    </recommendedName>
</protein>
<proteinExistence type="predicted"/>
<evidence type="ECO:0000313" key="3">
    <source>
        <dbReference type="Proteomes" id="UP000036951"/>
    </source>
</evidence>
<dbReference type="NCBIfam" id="NF038128">
    <property type="entry name" value="choice_anch_J"/>
    <property type="match status" value="2"/>
</dbReference>
<dbReference type="GO" id="GO:0030246">
    <property type="term" value="F:carbohydrate binding"/>
    <property type="evidence" value="ECO:0007669"/>
    <property type="project" value="InterPro"/>
</dbReference>
<evidence type="ECO:0000313" key="2">
    <source>
        <dbReference type="EMBL" id="KOO68176.1"/>
    </source>
</evidence>
<reference evidence="2 3" key="1">
    <citation type="submission" date="2015-06" db="EMBL/GenBank/DDBJ databases">
        <title>Prevotella sp. 109, sp. nov., a novel member of the family Prevotellaceae isolated from human faeces.</title>
        <authorList>
            <person name="Shkoporov A.N."/>
            <person name="Chaplin A.V."/>
            <person name="Kafarskaia L.I."/>
            <person name="Efimov B.A."/>
        </authorList>
    </citation>
    <scope>NUCLEOTIDE SEQUENCE [LARGE SCALE GENOMIC DNA]</scope>
    <source>
        <strain evidence="2 3">109</strain>
    </source>
</reference>
<dbReference type="Pfam" id="PF13620">
    <property type="entry name" value="CarboxypepD_reg"/>
    <property type="match status" value="2"/>
</dbReference>
<dbReference type="SUPFAM" id="SSF49464">
    <property type="entry name" value="Carboxypeptidase regulatory domain-like"/>
    <property type="match status" value="1"/>
</dbReference>
<organism evidence="2 3">
    <name type="scientific">Xylanibacter rarus</name>
    <dbReference type="NCBI Taxonomy" id="1676614"/>
    <lineage>
        <taxon>Bacteria</taxon>
        <taxon>Pseudomonadati</taxon>
        <taxon>Bacteroidota</taxon>
        <taxon>Bacteroidia</taxon>
        <taxon>Bacteroidales</taxon>
        <taxon>Prevotellaceae</taxon>
        <taxon>Xylanibacter</taxon>
    </lineage>
</organism>
<dbReference type="InterPro" id="IPR008969">
    <property type="entry name" value="CarboxyPept-like_regulatory"/>
</dbReference>